<evidence type="ECO:0000313" key="2">
    <source>
        <dbReference type="Proteomes" id="UP000177982"/>
    </source>
</evidence>
<dbReference type="Proteomes" id="UP000177982">
    <property type="component" value="Unassembled WGS sequence"/>
</dbReference>
<dbReference type="Pfam" id="PF14076">
    <property type="entry name" value="DUF4258"/>
    <property type="match status" value="1"/>
</dbReference>
<organism evidence="1 2">
    <name type="scientific">Candidatus Sungbacteria bacterium RIFCSPLOWO2_01_FULL_47_10</name>
    <dbReference type="NCBI Taxonomy" id="1802276"/>
    <lineage>
        <taxon>Bacteria</taxon>
        <taxon>Candidatus Sungiibacteriota</taxon>
    </lineage>
</organism>
<dbReference type="EMBL" id="MHQO01000080">
    <property type="protein sequence ID" value="OHA04410.1"/>
    <property type="molecule type" value="Genomic_DNA"/>
</dbReference>
<accession>A0A1G2KYI8</accession>
<dbReference type="InterPro" id="IPR025354">
    <property type="entry name" value="DUF4258"/>
</dbReference>
<evidence type="ECO:0008006" key="3">
    <source>
        <dbReference type="Google" id="ProtNLM"/>
    </source>
</evidence>
<dbReference type="AlphaFoldDB" id="A0A1G2KYI8"/>
<reference evidence="1 2" key="1">
    <citation type="journal article" date="2016" name="Nat. Commun.">
        <title>Thousands of microbial genomes shed light on interconnected biogeochemical processes in an aquifer system.</title>
        <authorList>
            <person name="Anantharaman K."/>
            <person name="Brown C.T."/>
            <person name="Hug L.A."/>
            <person name="Sharon I."/>
            <person name="Castelle C.J."/>
            <person name="Probst A.J."/>
            <person name="Thomas B.C."/>
            <person name="Singh A."/>
            <person name="Wilkins M.J."/>
            <person name="Karaoz U."/>
            <person name="Brodie E.L."/>
            <person name="Williams K.H."/>
            <person name="Hubbard S.S."/>
            <person name="Banfield J.F."/>
        </authorList>
    </citation>
    <scope>NUCLEOTIDE SEQUENCE [LARGE SCALE GENOMIC DNA]</scope>
</reference>
<gene>
    <name evidence="1" type="ORF">A2934_02130</name>
</gene>
<protein>
    <recommendedName>
        <fullName evidence="3">DUF4258 domain-containing protein</fullName>
    </recommendedName>
</protein>
<proteinExistence type="predicted"/>
<comment type="caution">
    <text evidence="1">The sequence shown here is derived from an EMBL/GenBank/DDBJ whole genome shotgun (WGS) entry which is preliminary data.</text>
</comment>
<name>A0A1G2KYI8_9BACT</name>
<evidence type="ECO:0000313" key="1">
    <source>
        <dbReference type="EMBL" id="OHA04410.1"/>
    </source>
</evidence>
<sequence>MSIIFTIHAKKRMIERGISRNDVEKCITNPSRIFVESEKMRYFQKSFSDDTLEVVAETRGRHYIIITAYFL</sequence>